<evidence type="ECO:0000313" key="2">
    <source>
        <dbReference type="Proteomes" id="UP000245412"/>
    </source>
</evidence>
<dbReference type="Proteomes" id="UP000245412">
    <property type="component" value="Unassembled WGS sequence"/>
</dbReference>
<reference evidence="1 2" key="1">
    <citation type="submission" date="2018-05" db="EMBL/GenBank/DDBJ databases">
        <authorList>
            <person name="Goeker M."/>
            <person name="Huntemann M."/>
            <person name="Clum A."/>
            <person name="Pillay M."/>
            <person name="Palaniappan K."/>
            <person name="Varghese N."/>
            <person name="Mikhailova N."/>
            <person name="Stamatis D."/>
            <person name="Reddy T."/>
            <person name="Daum C."/>
            <person name="Shapiro N."/>
            <person name="Ivanova N."/>
            <person name="Kyrpides N."/>
            <person name="Woyke T."/>
        </authorList>
    </citation>
    <scope>NUCLEOTIDE SEQUENCE [LARGE SCALE GENOMIC DNA]</scope>
    <source>
        <strain evidence="1 2">DSM 26524</strain>
    </source>
</reference>
<evidence type="ECO:0000313" key="1">
    <source>
        <dbReference type="EMBL" id="PWJ76178.1"/>
    </source>
</evidence>
<dbReference type="InterPro" id="IPR036291">
    <property type="entry name" value="NAD(P)-bd_dom_sf"/>
</dbReference>
<keyword evidence="2" id="KW-1185">Reference proteome</keyword>
<dbReference type="RefSeq" id="WP_109626235.1">
    <property type="nucleotide sequence ID" value="NZ_JANKBI010000003.1"/>
</dbReference>
<evidence type="ECO:0008006" key="3">
    <source>
        <dbReference type="Google" id="ProtNLM"/>
    </source>
</evidence>
<gene>
    <name evidence="1" type="ORF">C7383_105214</name>
</gene>
<organism evidence="1 2">
    <name type="scientific">Murimonas intestini</name>
    <dbReference type="NCBI Taxonomy" id="1337051"/>
    <lineage>
        <taxon>Bacteria</taxon>
        <taxon>Bacillati</taxon>
        <taxon>Bacillota</taxon>
        <taxon>Clostridia</taxon>
        <taxon>Lachnospirales</taxon>
        <taxon>Lachnospiraceae</taxon>
        <taxon>Murimonas</taxon>
    </lineage>
</organism>
<dbReference type="EMBL" id="QGGY01000005">
    <property type="protein sequence ID" value="PWJ76178.1"/>
    <property type="molecule type" value="Genomic_DNA"/>
</dbReference>
<protein>
    <recommendedName>
        <fullName evidence="3">NAD-dependent epimerase/dehydratase family protein</fullName>
    </recommendedName>
</protein>
<dbReference type="SUPFAM" id="SSF51735">
    <property type="entry name" value="NAD(P)-binding Rossmann-fold domains"/>
    <property type="match status" value="1"/>
</dbReference>
<proteinExistence type="predicted"/>
<dbReference type="Gene3D" id="3.40.50.720">
    <property type="entry name" value="NAD(P)-binding Rossmann-like Domain"/>
    <property type="match status" value="1"/>
</dbReference>
<name>A0AB73T4Y7_9FIRM</name>
<sequence>MNLHKSNTYINDLDVTVSHVVGLKKLKNMTILITGVTGTVGSYITDTLVRLNYQAKYSMTIILAGRNPEKINSIFADFKDGVETIQYNLNAPIQFDFDVDFIIHATRNAHVLAIHHNMA</sequence>
<comment type="caution">
    <text evidence="1">The sequence shown here is derived from an EMBL/GenBank/DDBJ whole genome shotgun (WGS) entry which is preliminary data.</text>
</comment>
<accession>A0AB73T4Y7</accession>
<dbReference type="AlphaFoldDB" id="A0AB73T4Y7"/>